<gene>
    <name evidence="3" type="ORF">CEP50_10235</name>
</gene>
<dbReference type="PANTHER" id="PTHR34386:SF1">
    <property type="entry name" value="GLUTAREDOXIN-LIKE PROTEIN NRDH"/>
    <property type="match status" value="1"/>
</dbReference>
<sequence>MAEHDERSEGSGTADGAGVVVYARPGCPFCTRLRSGLRRYGVEYTEIDIWRDERAAATVRSLADGNETVPTVVVGPWSGVNPSAAEVRAAAAEHAPEALPESEPGLVDGTLKALGLRDRKR</sequence>
<name>A0A2T0GWH0_ACTMO</name>
<dbReference type="CDD" id="cd02976">
    <property type="entry name" value="NrdH"/>
    <property type="match status" value="1"/>
</dbReference>
<dbReference type="SUPFAM" id="SSF52833">
    <property type="entry name" value="Thioredoxin-like"/>
    <property type="match status" value="1"/>
</dbReference>
<dbReference type="GO" id="GO:0045454">
    <property type="term" value="P:cell redox homeostasis"/>
    <property type="evidence" value="ECO:0007669"/>
    <property type="project" value="TreeGrafter"/>
</dbReference>
<dbReference type="AlphaFoldDB" id="A0A2T0GWH0"/>
<dbReference type="PRINTS" id="PR00160">
    <property type="entry name" value="GLUTAREDOXIN"/>
</dbReference>
<keyword evidence="4" id="KW-1185">Reference proteome</keyword>
<dbReference type="PROSITE" id="PS51354">
    <property type="entry name" value="GLUTAREDOXIN_2"/>
    <property type="match status" value="1"/>
</dbReference>
<protein>
    <submittedName>
        <fullName evidence="3">NrdH-redoxin</fullName>
    </submittedName>
</protein>
<feature type="domain" description="Glutaredoxin" evidence="2">
    <location>
        <begin position="19"/>
        <end position="75"/>
    </location>
</feature>
<feature type="compositionally biased region" description="Low complexity" evidence="1">
    <location>
        <begin position="95"/>
        <end position="104"/>
    </location>
</feature>
<dbReference type="InterPro" id="IPR036249">
    <property type="entry name" value="Thioredoxin-like_sf"/>
</dbReference>
<dbReference type="Pfam" id="PF00462">
    <property type="entry name" value="Glutaredoxin"/>
    <property type="match status" value="1"/>
</dbReference>
<proteinExistence type="predicted"/>
<dbReference type="InterPro" id="IPR002109">
    <property type="entry name" value="Glutaredoxin"/>
</dbReference>
<dbReference type="RefSeq" id="WP_106113714.1">
    <property type="nucleotide sequence ID" value="NZ_PVSR01000014.1"/>
</dbReference>
<dbReference type="InParanoid" id="A0A2T0GWH0"/>
<evidence type="ECO:0000313" key="3">
    <source>
        <dbReference type="EMBL" id="PRW63452.1"/>
    </source>
</evidence>
<dbReference type="GO" id="GO:0009055">
    <property type="term" value="F:electron transfer activity"/>
    <property type="evidence" value="ECO:0007669"/>
    <property type="project" value="TreeGrafter"/>
</dbReference>
<dbReference type="EMBL" id="PVSR01000014">
    <property type="protein sequence ID" value="PRW63452.1"/>
    <property type="molecule type" value="Genomic_DNA"/>
</dbReference>
<dbReference type="Gene3D" id="3.40.30.10">
    <property type="entry name" value="Glutaredoxin"/>
    <property type="match status" value="1"/>
</dbReference>
<dbReference type="STRING" id="1050202.GCA_000384035_03663"/>
<comment type="caution">
    <text evidence="3">The sequence shown here is derived from an EMBL/GenBank/DDBJ whole genome shotgun (WGS) entry which is preliminary data.</text>
</comment>
<reference evidence="3 4" key="1">
    <citation type="submission" date="2018-03" db="EMBL/GenBank/DDBJ databases">
        <title>Actinopolyspora mortivallis from Sahara, screening for active biomolecules.</title>
        <authorList>
            <person name="Selama O."/>
            <person name="Wellington E.M.H."/>
            <person name="Hacene H."/>
        </authorList>
    </citation>
    <scope>NUCLEOTIDE SEQUENCE [LARGE SCALE GENOMIC DNA]</scope>
    <source>
        <strain evidence="3 4">M5A</strain>
    </source>
</reference>
<dbReference type="InterPro" id="IPR014025">
    <property type="entry name" value="Glutaredoxin_subgr"/>
</dbReference>
<evidence type="ECO:0000313" key="4">
    <source>
        <dbReference type="Proteomes" id="UP000239352"/>
    </source>
</evidence>
<dbReference type="PANTHER" id="PTHR34386">
    <property type="entry name" value="GLUTAREDOXIN"/>
    <property type="match status" value="1"/>
</dbReference>
<dbReference type="InterPro" id="IPR051548">
    <property type="entry name" value="Grx-like_ET"/>
</dbReference>
<organism evidence="3 4">
    <name type="scientific">Actinopolyspora mortivallis</name>
    <dbReference type="NCBI Taxonomy" id="33906"/>
    <lineage>
        <taxon>Bacteria</taxon>
        <taxon>Bacillati</taxon>
        <taxon>Actinomycetota</taxon>
        <taxon>Actinomycetes</taxon>
        <taxon>Actinopolysporales</taxon>
        <taxon>Actinopolysporaceae</taxon>
        <taxon>Actinopolyspora</taxon>
    </lineage>
</organism>
<accession>A0A2T0GWH0</accession>
<feature type="region of interest" description="Disordered" evidence="1">
    <location>
        <begin position="95"/>
        <end position="121"/>
    </location>
</feature>
<evidence type="ECO:0000259" key="2">
    <source>
        <dbReference type="Pfam" id="PF00462"/>
    </source>
</evidence>
<evidence type="ECO:0000256" key="1">
    <source>
        <dbReference type="SAM" id="MobiDB-lite"/>
    </source>
</evidence>
<dbReference type="Proteomes" id="UP000239352">
    <property type="component" value="Unassembled WGS sequence"/>
</dbReference>